<dbReference type="OrthoDB" id="10266326at2759"/>
<evidence type="ECO:0000256" key="3">
    <source>
        <dbReference type="ARBA" id="ARBA00022679"/>
    </source>
</evidence>
<dbReference type="InterPro" id="IPR051993">
    <property type="entry name" value="Glycosyltransferase_8"/>
</dbReference>
<evidence type="ECO:0000256" key="5">
    <source>
        <dbReference type="ARBA" id="ARBA00022968"/>
    </source>
</evidence>
<organism evidence="13 14">
    <name type="scientific">Coccomyxa subellipsoidea (strain C-169)</name>
    <name type="common">Green microalga</name>
    <dbReference type="NCBI Taxonomy" id="574566"/>
    <lineage>
        <taxon>Eukaryota</taxon>
        <taxon>Viridiplantae</taxon>
        <taxon>Chlorophyta</taxon>
        <taxon>core chlorophytes</taxon>
        <taxon>Trebouxiophyceae</taxon>
        <taxon>Trebouxiophyceae incertae sedis</taxon>
        <taxon>Coccomyxaceae</taxon>
        <taxon>Coccomyxa</taxon>
        <taxon>Coccomyxa subellipsoidea</taxon>
    </lineage>
</organism>
<keyword evidence="6" id="KW-1133">Transmembrane helix</keyword>
<keyword evidence="3" id="KW-0808">Transferase</keyword>
<dbReference type="RefSeq" id="XP_005646366.1">
    <property type="nucleotide sequence ID" value="XM_005646309.1"/>
</dbReference>
<protein>
    <recommendedName>
        <fullName evidence="11">Hexosyltransferase</fullName>
        <ecNumber evidence="11">2.4.1.-</ecNumber>
    </recommendedName>
</protein>
<comment type="subcellular location">
    <subcellularLocation>
        <location evidence="1">Membrane</location>
        <topology evidence="1">Single-pass type II membrane protein</topology>
    </subcellularLocation>
</comment>
<keyword evidence="14" id="KW-1185">Reference proteome</keyword>
<evidence type="ECO:0000256" key="4">
    <source>
        <dbReference type="ARBA" id="ARBA00022692"/>
    </source>
</evidence>
<dbReference type="InterPro" id="IPR029044">
    <property type="entry name" value="Nucleotide-diphossugar_trans"/>
</dbReference>
<keyword evidence="7" id="KW-0472">Membrane</keyword>
<evidence type="ECO:0000313" key="13">
    <source>
        <dbReference type="EMBL" id="EIE21822.1"/>
    </source>
</evidence>
<comment type="function">
    <text evidence="9">Glycosyltransferase which elongates the O-linked glucose attached to EGF-like repeats in the extracellular domain of Notch proteins by catalyzing the addition of xylose.</text>
</comment>
<comment type="caution">
    <text evidence="13">The sequence shown here is derived from an EMBL/GenBank/DDBJ whole genome shotgun (WGS) entry which is preliminary data.</text>
</comment>
<feature type="compositionally biased region" description="Basic and acidic residues" evidence="12">
    <location>
        <begin position="1"/>
        <end position="10"/>
    </location>
</feature>
<dbReference type="SUPFAM" id="SSF53448">
    <property type="entry name" value="Nucleotide-diphospho-sugar transferases"/>
    <property type="match status" value="1"/>
</dbReference>
<dbReference type="Proteomes" id="UP000007264">
    <property type="component" value="Unassembled WGS sequence"/>
</dbReference>
<dbReference type="InterPro" id="IPR002495">
    <property type="entry name" value="Glyco_trans_8"/>
</dbReference>
<evidence type="ECO:0000256" key="1">
    <source>
        <dbReference type="ARBA" id="ARBA00004606"/>
    </source>
</evidence>
<dbReference type="PANTHER" id="PTHR46012:SF2">
    <property type="entry name" value="IP22168P"/>
    <property type="match status" value="1"/>
</dbReference>
<proteinExistence type="inferred from homology"/>
<evidence type="ECO:0000256" key="11">
    <source>
        <dbReference type="RuleBase" id="RU362027"/>
    </source>
</evidence>
<keyword evidence="8" id="KW-0325">Glycoprotein</keyword>
<evidence type="ECO:0000256" key="6">
    <source>
        <dbReference type="ARBA" id="ARBA00022989"/>
    </source>
</evidence>
<keyword evidence="4" id="KW-0812">Transmembrane</keyword>
<dbReference type="GO" id="GO:0016266">
    <property type="term" value="P:protein O-linked glycosylation via N-acetyl-galactosamine"/>
    <property type="evidence" value="ECO:0007669"/>
    <property type="project" value="TreeGrafter"/>
</dbReference>
<keyword evidence="5" id="KW-0735">Signal-anchor</keyword>
<keyword evidence="2" id="KW-0328">Glycosyltransferase</keyword>
<dbReference type="GeneID" id="17039807"/>
<name>I0YTV3_COCSC</name>
<evidence type="ECO:0000256" key="9">
    <source>
        <dbReference type="ARBA" id="ARBA00037301"/>
    </source>
</evidence>
<dbReference type="PANTHER" id="PTHR46012">
    <property type="entry name" value="IP22168P"/>
    <property type="match status" value="1"/>
</dbReference>
<dbReference type="EMBL" id="AGSI01000011">
    <property type="protein sequence ID" value="EIE21822.1"/>
    <property type="molecule type" value="Genomic_DNA"/>
</dbReference>
<dbReference type="AlphaFoldDB" id="I0YTV3"/>
<feature type="region of interest" description="Disordered" evidence="12">
    <location>
        <begin position="1"/>
        <end position="26"/>
    </location>
</feature>
<feature type="compositionally biased region" description="Basic and acidic residues" evidence="12">
    <location>
        <begin position="17"/>
        <end position="26"/>
    </location>
</feature>
<dbReference type="EC" id="2.4.1.-" evidence="11"/>
<dbReference type="GO" id="GO:0140563">
    <property type="term" value="F:UDP-D-xylose:beta-D-glucoside alpha-1,3-D-xylosyltransferase activity"/>
    <property type="evidence" value="ECO:0007669"/>
    <property type="project" value="UniProtKB-EC"/>
</dbReference>
<dbReference type="Pfam" id="PF01501">
    <property type="entry name" value="Glyco_transf_8"/>
    <property type="match status" value="1"/>
</dbReference>
<dbReference type="Gene3D" id="3.90.550.10">
    <property type="entry name" value="Spore Coat Polysaccharide Biosynthesis Protein SpsA, Chain A"/>
    <property type="match status" value="1"/>
</dbReference>
<evidence type="ECO:0000256" key="7">
    <source>
        <dbReference type="ARBA" id="ARBA00023136"/>
    </source>
</evidence>
<comment type="similarity">
    <text evidence="11">Belongs to the glycosyltransferase 8 family.</text>
</comment>
<dbReference type="GO" id="GO:0016020">
    <property type="term" value="C:membrane"/>
    <property type="evidence" value="ECO:0007669"/>
    <property type="project" value="UniProtKB-SubCell"/>
</dbReference>
<comment type="catalytic activity">
    <reaction evidence="10">
        <text>3-O-(beta-D-glucosyl)-L-seryl-[EGF-like domain protein] + UDP-alpha-D-xylose = 3-O-[alpha-D-xylosyl-(1-&gt;3)-beta-D-glucosyl]-L-seryl-[EGF-like domain protein] + UDP + H(+)</text>
        <dbReference type="Rhea" id="RHEA:56064"/>
        <dbReference type="Rhea" id="RHEA-COMP:14610"/>
        <dbReference type="Rhea" id="RHEA-COMP:14611"/>
        <dbReference type="ChEBI" id="CHEBI:15378"/>
        <dbReference type="ChEBI" id="CHEBI:57632"/>
        <dbReference type="ChEBI" id="CHEBI:58223"/>
        <dbReference type="ChEBI" id="CHEBI:140575"/>
        <dbReference type="ChEBI" id="CHEBI:140576"/>
        <dbReference type="EC" id="2.4.2.42"/>
    </reaction>
</comment>
<evidence type="ECO:0000256" key="8">
    <source>
        <dbReference type="ARBA" id="ARBA00023180"/>
    </source>
</evidence>
<dbReference type="KEGG" id="csl:COCSUDRAFT_56272"/>
<accession>I0YTV3</accession>
<dbReference type="eggNOG" id="KOG3765">
    <property type="taxonomic scope" value="Eukaryota"/>
</dbReference>
<gene>
    <name evidence="13" type="ORF">COCSUDRAFT_56272</name>
</gene>
<evidence type="ECO:0000256" key="2">
    <source>
        <dbReference type="ARBA" id="ARBA00022676"/>
    </source>
</evidence>
<evidence type="ECO:0000313" key="14">
    <source>
        <dbReference type="Proteomes" id="UP000007264"/>
    </source>
</evidence>
<sequence>MDFSRLDTKGSHHRDRHSVEGDDYTRDRIQSAETGVDGQIYPPHIALQAALFKDMLAMHIVYSVCGETIKAEFLTSLKSLYLLAISGFVRGPAYYHIHVLSDGAVAKEDLSFLRPLSNFKASVHPTFPNATMLFKTCSTERIYLHQHKDFQDLDKVIYVDTDTLWLDDPVWWWTHFAHMKTKHAAFGMAEESNSGGSWYTNAQIPHHGARGLNAGVLMASLATVRASNFTAEREAIIAHYLPLGHLPLGDQDILNIYGHNHPEQFYAMPCMFNFR</sequence>
<evidence type="ECO:0000256" key="10">
    <source>
        <dbReference type="ARBA" id="ARBA00049181"/>
    </source>
</evidence>
<reference evidence="13 14" key="1">
    <citation type="journal article" date="2012" name="Genome Biol.">
        <title>The genome of the polar eukaryotic microalga coccomyxa subellipsoidea reveals traits of cold adaptation.</title>
        <authorList>
            <person name="Blanc G."/>
            <person name="Agarkova I."/>
            <person name="Grimwood J."/>
            <person name="Kuo A."/>
            <person name="Brueggeman A."/>
            <person name="Dunigan D."/>
            <person name="Gurnon J."/>
            <person name="Ladunga I."/>
            <person name="Lindquist E."/>
            <person name="Lucas S."/>
            <person name="Pangilinan J."/>
            <person name="Proschold T."/>
            <person name="Salamov A."/>
            <person name="Schmutz J."/>
            <person name="Weeks D."/>
            <person name="Yamada T."/>
            <person name="Claverie J.M."/>
            <person name="Grigoriev I."/>
            <person name="Van Etten J."/>
            <person name="Lomsadze A."/>
            <person name="Borodovsky M."/>
        </authorList>
    </citation>
    <scope>NUCLEOTIDE SEQUENCE [LARGE SCALE GENOMIC DNA]</scope>
    <source>
        <strain evidence="13 14">C-169</strain>
    </source>
</reference>
<evidence type="ECO:0000256" key="12">
    <source>
        <dbReference type="SAM" id="MobiDB-lite"/>
    </source>
</evidence>